<dbReference type="GO" id="GO:0000287">
    <property type="term" value="F:magnesium ion binding"/>
    <property type="evidence" value="ECO:0007669"/>
    <property type="project" value="InterPro"/>
</dbReference>
<dbReference type="PANTHER" id="PTHR31367:SF5">
    <property type="entry name" value="CYTOSOLIC 5'-NUCLEOTIDASE 1A"/>
    <property type="match status" value="1"/>
</dbReference>
<protein>
    <submittedName>
        <fullName evidence="1">5'-nucleotidase</fullName>
    </submittedName>
</protein>
<proteinExistence type="predicted"/>
<reference evidence="1 2" key="1">
    <citation type="submission" date="2019-06" db="EMBL/GenBank/DDBJ databases">
        <title>Whole genome shotgun sequence of Acetobacter orleanensis NBRC 13752.</title>
        <authorList>
            <person name="Hosoyama A."/>
            <person name="Uohara A."/>
            <person name="Ohji S."/>
            <person name="Ichikawa N."/>
        </authorList>
    </citation>
    <scope>NUCLEOTIDE SEQUENCE [LARGE SCALE GENOMIC DNA]</scope>
    <source>
        <strain evidence="1 2">NBRC 13752</strain>
    </source>
</reference>
<dbReference type="Pfam" id="PF06189">
    <property type="entry name" value="5-nucleotidase"/>
    <property type="match status" value="1"/>
</dbReference>
<dbReference type="PANTHER" id="PTHR31367">
    <property type="entry name" value="CYTOSOLIC 5'-NUCLEOTIDASE 1 FAMILY MEMBER"/>
    <property type="match status" value="1"/>
</dbReference>
<dbReference type="GO" id="GO:0005737">
    <property type="term" value="C:cytoplasm"/>
    <property type="evidence" value="ECO:0007669"/>
    <property type="project" value="InterPro"/>
</dbReference>
<dbReference type="GO" id="GO:0008253">
    <property type="term" value="F:5'-nucleotidase activity"/>
    <property type="evidence" value="ECO:0007669"/>
    <property type="project" value="InterPro"/>
</dbReference>
<evidence type="ECO:0000313" key="1">
    <source>
        <dbReference type="EMBL" id="GEB84096.1"/>
    </source>
</evidence>
<keyword evidence="2" id="KW-1185">Reference proteome</keyword>
<dbReference type="AlphaFoldDB" id="A0A4Y3TP34"/>
<organism evidence="1 2">
    <name type="scientific">Acetobacter orleanensis</name>
    <dbReference type="NCBI Taxonomy" id="104099"/>
    <lineage>
        <taxon>Bacteria</taxon>
        <taxon>Pseudomonadati</taxon>
        <taxon>Pseudomonadota</taxon>
        <taxon>Alphaproteobacteria</taxon>
        <taxon>Acetobacterales</taxon>
        <taxon>Acetobacteraceae</taxon>
        <taxon>Acetobacter</taxon>
    </lineage>
</organism>
<dbReference type="GO" id="GO:0000166">
    <property type="term" value="F:nucleotide binding"/>
    <property type="evidence" value="ECO:0007669"/>
    <property type="project" value="InterPro"/>
</dbReference>
<dbReference type="EMBL" id="BJMU01000031">
    <property type="protein sequence ID" value="GEB84096.1"/>
    <property type="molecule type" value="Genomic_DNA"/>
</dbReference>
<comment type="caution">
    <text evidence="1">The sequence shown here is derived from an EMBL/GenBank/DDBJ whole genome shotgun (WGS) entry which is preliminary data.</text>
</comment>
<gene>
    <name evidence="1" type="ORF">AOR01nite_25730</name>
</gene>
<dbReference type="GO" id="GO:0009117">
    <property type="term" value="P:nucleotide metabolic process"/>
    <property type="evidence" value="ECO:0007669"/>
    <property type="project" value="InterPro"/>
</dbReference>
<dbReference type="Proteomes" id="UP000317617">
    <property type="component" value="Unassembled WGS sequence"/>
</dbReference>
<evidence type="ECO:0000313" key="2">
    <source>
        <dbReference type="Proteomes" id="UP000317617"/>
    </source>
</evidence>
<dbReference type="RefSeq" id="WP_052944548.1">
    <property type="nucleotide sequence ID" value="NZ_BJMU01000031.1"/>
</dbReference>
<name>A0A4Y3TP34_9PROT</name>
<sequence>MTTDQQAAIAMLRAEPLRIGVSTRSLFNLEDEHKVFREQGVHAYAAMQLEREDVIIGKGAGFDVVKRLLALNEHGADPYVEVVLLSQNSPDLSLRAFKSINHYKLTIKTGSFTSGRSLAPYIPAWKIDLFLSNEDADVRGAVNGGAAAARLGVAPLGSEGPSADEVRIAFDGDAVVFGPESDEIYKKDGLEAFLTHETANAANPMKRGPFGKFLHKLSALRKIYLNDGNISKVRIALVTARNAPAHERVIRTLRAWDTPADEAHFVGSWDKAPVLHAFGAHIFFDDQEKHVLSASAVVPSGHVPGPHDPNIPVIPAS</sequence>
<dbReference type="InterPro" id="IPR010394">
    <property type="entry name" value="5-nucleotidase"/>
</dbReference>
<accession>A0A4Y3TP34</accession>